<accession>A0A8T1MMZ2</accession>
<reference evidence="2 3" key="2">
    <citation type="journal article" date="2021" name="Genomics">
        <title>High-quality reference genome for Clonorchis sinensis.</title>
        <authorList>
            <person name="Young N.D."/>
            <person name="Stroehlein A.J."/>
            <person name="Kinkar L."/>
            <person name="Wang T."/>
            <person name="Sohn W.M."/>
            <person name="Chang B.C.H."/>
            <person name="Kaur P."/>
            <person name="Weisz D."/>
            <person name="Dudchenko O."/>
            <person name="Aiden E.L."/>
            <person name="Korhonen P.K."/>
            <person name="Gasser R.B."/>
        </authorList>
    </citation>
    <scope>NUCLEOTIDE SEQUENCE [LARGE SCALE GENOMIC DNA]</scope>
    <source>
        <strain evidence="2">Cs-k2</strain>
    </source>
</reference>
<protein>
    <submittedName>
        <fullName evidence="2">Uncharacterized protein</fullName>
    </submittedName>
</protein>
<sequence length="98" mass="11318">MEHGCNLRNSPSVWSGKISPTVKKDESDSRQRAQTTNTGRQLTSELVNWDKMQPFKILMYFKSLAIHYGPPNWTLKSNLAHCDLMLSRPTHPWRYSGL</sequence>
<feature type="region of interest" description="Disordered" evidence="1">
    <location>
        <begin position="1"/>
        <end position="39"/>
    </location>
</feature>
<comment type="caution">
    <text evidence="2">The sequence shown here is derived from an EMBL/GenBank/DDBJ whole genome shotgun (WGS) entry which is preliminary data.</text>
</comment>
<proteinExistence type="predicted"/>
<dbReference type="Proteomes" id="UP000286415">
    <property type="component" value="Unassembled WGS sequence"/>
</dbReference>
<gene>
    <name evidence="2" type="ORF">CSKR_201215</name>
</gene>
<keyword evidence="3" id="KW-1185">Reference proteome</keyword>
<feature type="compositionally biased region" description="Basic and acidic residues" evidence="1">
    <location>
        <begin position="22"/>
        <end position="31"/>
    </location>
</feature>
<name>A0A8T1MMZ2_CLOSI</name>
<evidence type="ECO:0000313" key="3">
    <source>
        <dbReference type="Proteomes" id="UP000286415"/>
    </source>
</evidence>
<organism evidence="2 3">
    <name type="scientific">Clonorchis sinensis</name>
    <name type="common">Chinese liver fluke</name>
    <dbReference type="NCBI Taxonomy" id="79923"/>
    <lineage>
        <taxon>Eukaryota</taxon>
        <taxon>Metazoa</taxon>
        <taxon>Spiralia</taxon>
        <taxon>Lophotrochozoa</taxon>
        <taxon>Platyhelminthes</taxon>
        <taxon>Trematoda</taxon>
        <taxon>Digenea</taxon>
        <taxon>Opisthorchiida</taxon>
        <taxon>Opisthorchiata</taxon>
        <taxon>Opisthorchiidae</taxon>
        <taxon>Clonorchis</taxon>
    </lineage>
</organism>
<evidence type="ECO:0000256" key="1">
    <source>
        <dbReference type="SAM" id="MobiDB-lite"/>
    </source>
</evidence>
<dbReference type="EMBL" id="NIRI02000042">
    <property type="protein sequence ID" value="KAG5450543.1"/>
    <property type="molecule type" value="Genomic_DNA"/>
</dbReference>
<evidence type="ECO:0000313" key="2">
    <source>
        <dbReference type="EMBL" id="KAG5450543.1"/>
    </source>
</evidence>
<reference evidence="2 3" key="1">
    <citation type="journal article" date="2018" name="Biotechnol. Adv.">
        <title>Improved genomic resources and new bioinformatic workflow for the carcinogenic parasite Clonorchis sinensis: Biotechnological implications.</title>
        <authorList>
            <person name="Wang D."/>
            <person name="Korhonen P.K."/>
            <person name="Gasser R.B."/>
            <person name="Young N.D."/>
        </authorList>
    </citation>
    <scope>NUCLEOTIDE SEQUENCE [LARGE SCALE GENOMIC DNA]</scope>
    <source>
        <strain evidence="2">Cs-k2</strain>
    </source>
</reference>
<dbReference type="AlphaFoldDB" id="A0A8T1MMZ2"/>